<dbReference type="AlphaFoldDB" id="A0AAD9KZY0"/>
<name>A0AAD9KZY0_RIDPI</name>
<keyword evidence="2" id="KW-1185">Reference proteome</keyword>
<protein>
    <submittedName>
        <fullName evidence="1">Uncharacterized protein</fullName>
    </submittedName>
</protein>
<dbReference type="EMBL" id="JAODUO010000426">
    <property type="protein sequence ID" value="KAK2180784.1"/>
    <property type="molecule type" value="Genomic_DNA"/>
</dbReference>
<evidence type="ECO:0000313" key="1">
    <source>
        <dbReference type="EMBL" id="KAK2180784.1"/>
    </source>
</evidence>
<accession>A0AAD9KZY0</accession>
<sequence length="202" mass="24217">MKCRDKANEIDLEYIAMEYYIDTEITTVRNKWLNNCHRSKEAPLCRQSNTYQEFIFGEYLEDNYPDVILLFSGNHDKARSGLSKIRADMEYLKMIIKKYLPKQTKLFWFTKFPENLSQKSKFWNDVTFDGNLKTNAFIDRINLELFDVLRTEFVETGGRILPFFDMYDMSLDVLDWTLDGIHRRPEWYDAVLSSWIRTFCET</sequence>
<proteinExistence type="predicted"/>
<dbReference type="SUPFAM" id="SSF52266">
    <property type="entry name" value="SGNH hydrolase"/>
    <property type="match status" value="1"/>
</dbReference>
<dbReference type="Proteomes" id="UP001209878">
    <property type="component" value="Unassembled WGS sequence"/>
</dbReference>
<evidence type="ECO:0000313" key="2">
    <source>
        <dbReference type="Proteomes" id="UP001209878"/>
    </source>
</evidence>
<gene>
    <name evidence="1" type="ORF">NP493_426g03016</name>
</gene>
<reference evidence="1" key="1">
    <citation type="journal article" date="2023" name="Mol. Biol. Evol.">
        <title>Third-Generation Sequencing Reveals the Adaptive Role of the Epigenome in Three Deep-Sea Polychaetes.</title>
        <authorList>
            <person name="Perez M."/>
            <person name="Aroh O."/>
            <person name="Sun Y."/>
            <person name="Lan Y."/>
            <person name="Juniper S.K."/>
            <person name="Young C.R."/>
            <person name="Angers B."/>
            <person name="Qian P.Y."/>
        </authorList>
    </citation>
    <scope>NUCLEOTIDE SEQUENCE</scope>
    <source>
        <strain evidence="1">R07B-5</strain>
    </source>
</reference>
<organism evidence="1 2">
    <name type="scientific">Ridgeia piscesae</name>
    <name type="common">Tubeworm</name>
    <dbReference type="NCBI Taxonomy" id="27915"/>
    <lineage>
        <taxon>Eukaryota</taxon>
        <taxon>Metazoa</taxon>
        <taxon>Spiralia</taxon>
        <taxon>Lophotrochozoa</taxon>
        <taxon>Annelida</taxon>
        <taxon>Polychaeta</taxon>
        <taxon>Sedentaria</taxon>
        <taxon>Canalipalpata</taxon>
        <taxon>Sabellida</taxon>
        <taxon>Siboglinidae</taxon>
        <taxon>Ridgeia</taxon>
    </lineage>
</organism>
<comment type="caution">
    <text evidence="1">The sequence shown here is derived from an EMBL/GenBank/DDBJ whole genome shotgun (WGS) entry which is preliminary data.</text>
</comment>